<feature type="non-terminal residue" evidence="2">
    <location>
        <position position="1"/>
    </location>
</feature>
<accession>A0A0B2UIS8</accession>
<organism evidence="2 3">
    <name type="scientific">Toxocara canis</name>
    <name type="common">Canine roundworm</name>
    <dbReference type="NCBI Taxonomy" id="6265"/>
    <lineage>
        <taxon>Eukaryota</taxon>
        <taxon>Metazoa</taxon>
        <taxon>Ecdysozoa</taxon>
        <taxon>Nematoda</taxon>
        <taxon>Chromadorea</taxon>
        <taxon>Rhabditida</taxon>
        <taxon>Spirurina</taxon>
        <taxon>Ascaridomorpha</taxon>
        <taxon>Ascaridoidea</taxon>
        <taxon>Toxocaridae</taxon>
        <taxon>Toxocara</taxon>
    </lineage>
</organism>
<gene>
    <name evidence="2" type="ORF">Tcan_01779</name>
</gene>
<evidence type="ECO:0000313" key="3">
    <source>
        <dbReference type="Proteomes" id="UP000031036"/>
    </source>
</evidence>
<proteinExistence type="predicted"/>
<name>A0A0B2UIS8_TOXCA</name>
<evidence type="ECO:0000313" key="2">
    <source>
        <dbReference type="EMBL" id="KHN70986.1"/>
    </source>
</evidence>
<protein>
    <submittedName>
        <fullName evidence="2">Uncharacterized protein</fullName>
    </submittedName>
</protein>
<evidence type="ECO:0000256" key="1">
    <source>
        <dbReference type="SAM" id="MobiDB-lite"/>
    </source>
</evidence>
<dbReference type="EMBL" id="JPKZ01022846">
    <property type="protein sequence ID" value="KHN70986.1"/>
    <property type="molecule type" value="Genomic_DNA"/>
</dbReference>
<dbReference type="AlphaFoldDB" id="A0A0B2UIS8"/>
<feature type="compositionally biased region" description="Basic and acidic residues" evidence="1">
    <location>
        <begin position="1"/>
        <end position="11"/>
    </location>
</feature>
<reference evidence="2 3" key="1">
    <citation type="submission" date="2014-11" db="EMBL/GenBank/DDBJ databases">
        <title>Genetic blueprint of the zoonotic pathogen Toxocara canis.</title>
        <authorList>
            <person name="Zhu X.-Q."/>
            <person name="Korhonen P.K."/>
            <person name="Cai H."/>
            <person name="Young N.D."/>
            <person name="Nejsum P."/>
            <person name="von Samson-Himmelstjerna G."/>
            <person name="Boag P.R."/>
            <person name="Tan P."/>
            <person name="Li Q."/>
            <person name="Min J."/>
            <person name="Yang Y."/>
            <person name="Wang X."/>
            <person name="Fang X."/>
            <person name="Hall R.S."/>
            <person name="Hofmann A."/>
            <person name="Sternberg P.W."/>
            <person name="Jex A.R."/>
            <person name="Gasser R.B."/>
        </authorList>
    </citation>
    <scope>NUCLEOTIDE SEQUENCE [LARGE SCALE GENOMIC DNA]</scope>
    <source>
        <strain evidence="2">PN_DK_2014</strain>
    </source>
</reference>
<dbReference type="Proteomes" id="UP000031036">
    <property type="component" value="Unassembled WGS sequence"/>
</dbReference>
<comment type="caution">
    <text evidence="2">The sequence shown here is derived from an EMBL/GenBank/DDBJ whole genome shotgun (WGS) entry which is preliminary data.</text>
</comment>
<feature type="non-terminal residue" evidence="2">
    <location>
        <position position="135"/>
    </location>
</feature>
<feature type="region of interest" description="Disordered" evidence="1">
    <location>
        <begin position="1"/>
        <end position="33"/>
    </location>
</feature>
<sequence>NIKQKEEKRPVEQAGSRLHTVQSQSSELPIHLRGTNSPKRLFALQLSNYVPAPEILSKTHGKFVHSSSVNNRSLQYYTARIVRGEGCSVEVRLQKKKSRVLLHTAYEWRHWTISRYACPLHENAALAFCIFELVL</sequence>
<keyword evidence="3" id="KW-1185">Reference proteome</keyword>